<dbReference type="EMBL" id="JBHUIY010000087">
    <property type="protein sequence ID" value="MFD2235802.1"/>
    <property type="molecule type" value="Genomic_DNA"/>
</dbReference>
<feature type="domain" description="AB hydrolase-1" evidence="2">
    <location>
        <begin position="32"/>
        <end position="210"/>
    </location>
</feature>
<dbReference type="Pfam" id="PF00561">
    <property type="entry name" value="Abhydrolase_1"/>
    <property type="match status" value="1"/>
</dbReference>
<dbReference type="InterPro" id="IPR050266">
    <property type="entry name" value="AB_hydrolase_sf"/>
</dbReference>
<keyword evidence="3" id="KW-0378">Hydrolase</keyword>
<keyword evidence="4" id="KW-1185">Reference proteome</keyword>
<evidence type="ECO:0000259" key="2">
    <source>
        <dbReference type="Pfam" id="PF00561"/>
    </source>
</evidence>
<dbReference type="InterPro" id="IPR029058">
    <property type="entry name" value="AB_hydrolase_fold"/>
</dbReference>
<dbReference type="Proteomes" id="UP001597296">
    <property type="component" value="Unassembled WGS sequence"/>
</dbReference>
<evidence type="ECO:0000256" key="1">
    <source>
        <dbReference type="SAM" id="MobiDB-lite"/>
    </source>
</evidence>
<comment type="caution">
    <text evidence="3">The sequence shown here is derived from an EMBL/GenBank/DDBJ whole genome shotgun (WGS) entry which is preliminary data.</text>
</comment>
<dbReference type="InterPro" id="IPR000073">
    <property type="entry name" value="AB_hydrolase_1"/>
</dbReference>
<dbReference type="Gene3D" id="3.40.50.1820">
    <property type="entry name" value="alpha/beta hydrolase"/>
    <property type="match status" value="1"/>
</dbReference>
<evidence type="ECO:0000313" key="4">
    <source>
        <dbReference type="Proteomes" id="UP001597296"/>
    </source>
</evidence>
<reference evidence="4" key="1">
    <citation type="journal article" date="2019" name="Int. J. Syst. Evol. Microbiol.">
        <title>The Global Catalogue of Microorganisms (GCM) 10K type strain sequencing project: providing services to taxonomists for standard genome sequencing and annotation.</title>
        <authorList>
            <consortium name="The Broad Institute Genomics Platform"/>
            <consortium name="The Broad Institute Genome Sequencing Center for Infectious Disease"/>
            <person name="Wu L."/>
            <person name="Ma J."/>
        </authorList>
    </citation>
    <scope>NUCLEOTIDE SEQUENCE [LARGE SCALE GENOMIC DNA]</scope>
    <source>
        <strain evidence="4">KCTC 15012</strain>
    </source>
</reference>
<accession>A0ABW5CIJ1</accession>
<dbReference type="PANTHER" id="PTHR43798">
    <property type="entry name" value="MONOACYLGLYCEROL LIPASE"/>
    <property type="match status" value="1"/>
</dbReference>
<gene>
    <name evidence="3" type="ORF">ACFSNB_18600</name>
</gene>
<feature type="region of interest" description="Disordered" evidence="1">
    <location>
        <begin position="1"/>
        <end position="27"/>
    </location>
</feature>
<sequence length="264" mass="28846">MPPATTRRQGPSCPSSASSAHSSGPNECQRALGYGASEAAIDGQRWSKRRAGAAIHALMNSMGYDRYSIVGHDRGARVGYRMALDYPDAVRSFASLAVVPTLDAMSAIDFREAAARFHWFFLAQPGDLPERLLAAEPNLFLDRALDGMAGGRPFLEEAARRAYHLAFRRHSVRHAICEDYRAALNEDLAADRADRDAERRIACPVLSLWPAAGHSGDGRTPLEIWKEWSSEVSDAALPGGHLLAEESPSEVLAELLPFLDRQHG</sequence>
<name>A0ABW5CIJ1_9PROT</name>
<feature type="compositionally biased region" description="Low complexity" evidence="1">
    <location>
        <begin position="11"/>
        <end position="23"/>
    </location>
</feature>
<protein>
    <submittedName>
        <fullName evidence="3">Alpha/beta fold hydrolase</fullName>
    </submittedName>
</protein>
<proteinExistence type="predicted"/>
<evidence type="ECO:0000313" key="3">
    <source>
        <dbReference type="EMBL" id="MFD2235802.1"/>
    </source>
</evidence>
<organism evidence="3 4">
    <name type="scientific">Phaeospirillum tilakii</name>
    <dbReference type="NCBI Taxonomy" id="741673"/>
    <lineage>
        <taxon>Bacteria</taxon>
        <taxon>Pseudomonadati</taxon>
        <taxon>Pseudomonadota</taxon>
        <taxon>Alphaproteobacteria</taxon>
        <taxon>Rhodospirillales</taxon>
        <taxon>Rhodospirillaceae</taxon>
        <taxon>Phaeospirillum</taxon>
    </lineage>
</organism>
<dbReference type="PANTHER" id="PTHR43798:SF33">
    <property type="entry name" value="HYDROLASE, PUTATIVE (AFU_ORTHOLOGUE AFUA_2G14860)-RELATED"/>
    <property type="match status" value="1"/>
</dbReference>
<dbReference type="RefSeq" id="WP_377319301.1">
    <property type="nucleotide sequence ID" value="NZ_JBHUIY010000087.1"/>
</dbReference>
<dbReference type="SUPFAM" id="SSF53474">
    <property type="entry name" value="alpha/beta-Hydrolases"/>
    <property type="match status" value="1"/>
</dbReference>
<dbReference type="GO" id="GO:0016787">
    <property type="term" value="F:hydrolase activity"/>
    <property type="evidence" value="ECO:0007669"/>
    <property type="project" value="UniProtKB-KW"/>
</dbReference>